<dbReference type="AlphaFoldDB" id="A0A5C4RC46"/>
<dbReference type="EMBL" id="SBIJ01000102">
    <property type="protein sequence ID" value="TNH41498.1"/>
    <property type="molecule type" value="Genomic_DNA"/>
</dbReference>
<sequence>MSIFNLKTILLPPVSPNEAGQKEKWPLIDNNYHFPNDFIKFINCYGTGRIANFINIFNPFSENDDLNFFNQKDLIIEDFNYLIEDDKDYYQFSLYPNKDGLLPIGVTDNGDYIFLVISPIDNSDSWKIAIIASRSPEVEYRQEDLTSFLEGVLSKKIKCMSFPDNFPPNNIIFESMADSTNKCNFSERRYF</sequence>
<evidence type="ECO:0000313" key="3">
    <source>
        <dbReference type="Proteomes" id="UP000307592"/>
    </source>
</evidence>
<dbReference type="RefSeq" id="WP_139657251.1">
    <property type="nucleotide sequence ID" value="NZ_CAWOQH010000005.1"/>
</dbReference>
<comment type="caution">
    <text evidence="2">The sequence shown here is derived from an EMBL/GenBank/DDBJ whole genome shotgun (WGS) entry which is preliminary data.</text>
</comment>
<name>A0A5C4RC46_PHOLU</name>
<organism evidence="2 3">
    <name type="scientific">Photorhabdus luminescens subsp. sonorensis</name>
    <dbReference type="NCBI Taxonomy" id="1173677"/>
    <lineage>
        <taxon>Bacteria</taxon>
        <taxon>Pseudomonadati</taxon>
        <taxon>Pseudomonadota</taxon>
        <taxon>Gammaproteobacteria</taxon>
        <taxon>Enterobacterales</taxon>
        <taxon>Morganellaceae</taxon>
        <taxon>Photorhabdus</taxon>
    </lineage>
</organism>
<accession>A0A5C4RC46</accession>
<proteinExistence type="predicted"/>
<dbReference type="SUPFAM" id="SSF160631">
    <property type="entry name" value="SMI1/KNR4-like"/>
    <property type="match status" value="1"/>
</dbReference>
<gene>
    <name evidence="2" type="ORF">EP164_22305</name>
</gene>
<evidence type="ECO:0000259" key="1">
    <source>
        <dbReference type="Pfam" id="PF09346"/>
    </source>
</evidence>
<feature type="domain" description="Knr4/Smi1-like" evidence="1">
    <location>
        <begin position="31"/>
        <end position="150"/>
    </location>
</feature>
<dbReference type="Proteomes" id="UP000307592">
    <property type="component" value="Unassembled WGS sequence"/>
</dbReference>
<reference evidence="2 3" key="1">
    <citation type="submission" date="2019-01" db="EMBL/GenBank/DDBJ databases">
        <title>Draft genome assembly of Photorhabdus luminescens subsp. sonorensis Caborca.</title>
        <authorList>
            <person name="Duong D.A."/>
            <person name="Espinosa-Artiles P."/>
            <person name="Orozco R.A."/>
            <person name="Molnar I."/>
            <person name="Stock P."/>
        </authorList>
    </citation>
    <scope>NUCLEOTIDE SEQUENCE [LARGE SCALE GENOMIC DNA]</scope>
    <source>
        <strain evidence="2 3">Caborca</strain>
    </source>
</reference>
<evidence type="ECO:0000313" key="2">
    <source>
        <dbReference type="EMBL" id="TNH41498.1"/>
    </source>
</evidence>
<dbReference type="Gene3D" id="3.40.1580.10">
    <property type="entry name" value="SMI1/KNR4-like"/>
    <property type="match status" value="1"/>
</dbReference>
<dbReference type="Pfam" id="PF09346">
    <property type="entry name" value="SMI1_KNR4"/>
    <property type="match status" value="1"/>
</dbReference>
<dbReference type="InterPro" id="IPR018958">
    <property type="entry name" value="Knr4/Smi1-like_dom"/>
</dbReference>
<protein>
    <submittedName>
        <fullName evidence="2">SMI1/KNR4 family protein</fullName>
    </submittedName>
</protein>
<dbReference type="InterPro" id="IPR037883">
    <property type="entry name" value="Knr4/Smi1-like_sf"/>
</dbReference>